<dbReference type="AlphaFoldDB" id="A0AAD5GKX0"/>
<protein>
    <submittedName>
        <fullName evidence="2">Uncharacterized protein</fullName>
    </submittedName>
</protein>
<feature type="region of interest" description="Disordered" evidence="1">
    <location>
        <begin position="44"/>
        <end position="71"/>
    </location>
</feature>
<comment type="caution">
    <text evidence="2">The sequence shown here is derived from an EMBL/GenBank/DDBJ whole genome shotgun (WGS) entry which is preliminary data.</text>
</comment>
<organism evidence="2 3">
    <name type="scientific">Ambrosia artemisiifolia</name>
    <name type="common">Common ragweed</name>
    <dbReference type="NCBI Taxonomy" id="4212"/>
    <lineage>
        <taxon>Eukaryota</taxon>
        <taxon>Viridiplantae</taxon>
        <taxon>Streptophyta</taxon>
        <taxon>Embryophyta</taxon>
        <taxon>Tracheophyta</taxon>
        <taxon>Spermatophyta</taxon>
        <taxon>Magnoliopsida</taxon>
        <taxon>eudicotyledons</taxon>
        <taxon>Gunneridae</taxon>
        <taxon>Pentapetalae</taxon>
        <taxon>asterids</taxon>
        <taxon>campanulids</taxon>
        <taxon>Asterales</taxon>
        <taxon>Asteraceae</taxon>
        <taxon>Asteroideae</taxon>
        <taxon>Heliantheae alliance</taxon>
        <taxon>Heliantheae</taxon>
        <taxon>Ambrosia</taxon>
    </lineage>
</organism>
<proteinExistence type="predicted"/>
<evidence type="ECO:0000313" key="3">
    <source>
        <dbReference type="Proteomes" id="UP001206925"/>
    </source>
</evidence>
<gene>
    <name evidence="2" type="ORF">M8C21_003234</name>
</gene>
<dbReference type="EMBL" id="JAMZMK010007742">
    <property type="protein sequence ID" value="KAI7743353.1"/>
    <property type="molecule type" value="Genomic_DNA"/>
</dbReference>
<accession>A0AAD5GKX0</accession>
<name>A0AAD5GKX0_AMBAR</name>
<evidence type="ECO:0000313" key="2">
    <source>
        <dbReference type="EMBL" id="KAI7743353.1"/>
    </source>
</evidence>
<reference evidence="2" key="1">
    <citation type="submission" date="2022-06" db="EMBL/GenBank/DDBJ databases">
        <title>Uncovering the hologenomic basis of an extraordinary plant invasion.</title>
        <authorList>
            <person name="Bieker V.C."/>
            <person name="Martin M.D."/>
            <person name="Gilbert T."/>
            <person name="Hodgins K."/>
            <person name="Battlay P."/>
            <person name="Petersen B."/>
            <person name="Wilson J."/>
        </authorList>
    </citation>
    <scope>NUCLEOTIDE SEQUENCE</scope>
    <source>
        <strain evidence="2">AA19_3_7</strain>
        <tissue evidence="2">Leaf</tissue>
    </source>
</reference>
<evidence type="ECO:0000256" key="1">
    <source>
        <dbReference type="SAM" id="MobiDB-lite"/>
    </source>
</evidence>
<sequence>MGPWTTDTTATLGRSTTMIIFGVSSGLELLKEAVDEYSIATELSEERSVQGEEQVVAPVGGKKKGKKGKNT</sequence>
<keyword evidence="3" id="KW-1185">Reference proteome</keyword>
<dbReference type="Proteomes" id="UP001206925">
    <property type="component" value="Unassembled WGS sequence"/>
</dbReference>
<feature type="compositionally biased region" description="Basic residues" evidence="1">
    <location>
        <begin position="61"/>
        <end position="71"/>
    </location>
</feature>